<name>A0A2I6PI31_9CAUD</name>
<evidence type="ECO:0000313" key="2">
    <source>
        <dbReference type="Proteomes" id="UP000240704"/>
    </source>
</evidence>
<keyword evidence="2" id="KW-1185">Reference proteome</keyword>
<evidence type="ECO:0000313" key="1">
    <source>
        <dbReference type="EMBL" id="AUM59657.1"/>
    </source>
</evidence>
<reference evidence="2" key="1">
    <citation type="submission" date="2017-11" db="EMBL/GenBank/DDBJ databases">
        <title>Genome sequence and characterization of the novel virulent phage PMBT3 infecting Pseudomonas sp.</title>
        <authorList>
            <person name="Koberg S."/>
            <person name="Brinks E."/>
            <person name="Heller K.J."/>
            <person name="Neve H."/>
            <person name="Franz C.M.A.P."/>
        </authorList>
    </citation>
    <scope>NUCLEOTIDE SEQUENCE [LARGE SCALE GENOMIC DNA]</scope>
</reference>
<evidence type="ECO:0008006" key="3">
    <source>
        <dbReference type="Google" id="ProtNLM"/>
    </source>
</evidence>
<dbReference type="KEGG" id="vg:54986996"/>
<dbReference type="GeneID" id="54986996"/>
<proteinExistence type="predicted"/>
<protein>
    <recommendedName>
        <fullName evidence="3">DUF2116 family Zn-ribbon domain-containing protein</fullName>
    </recommendedName>
</protein>
<sequence>MNENYADPIDRAVVEQERLLEEHLRLAREKPVERLSYIGKCHNCGEPLADPLRFCDVDCRDDHEKIQRSRAQRVY</sequence>
<dbReference type="RefSeq" id="YP_009796606.1">
    <property type="nucleotide sequence ID" value="NC_047902.1"/>
</dbReference>
<accession>A0A2I6PI31</accession>
<dbReference type="EMBL" id="MG596799">
    <property type="protein sequence ID" value="AUM59657.1"/>
    <property type="molecule type" value="Genomic_DNA"/>
</dbReference>
<dbReference type="Proteomes" id="UP000240704">
    <property type="component" value="Segment"/>
</dbReference>
<organism evidence="1 2">
    <name type="scientific">Pseudomonas phage PMBT3</name>
    <dbReference type="NCBI Taxonomy" id="2059856"/>
    <lineage>
        <taxon>Viruses</taxon>
        <taxon>Duplodnaviria</taxon>
        <taxon>Heunggongvirae</taxon>
        <taxon>Uroviricota</taxon>
        <taxon>Caudoviricetes</taxon>
        <taxon>Maxrubnervirus</taxon>
        <taxon>Maxrubnervirus PMBT3</taxon>
    </lineage>
</organism>